<reference evidence="7 8" key="1">
    <citation type="journal article" date="2016" name="C (Basel)">
        <title>Selective Growth of and Electricity Production by Marine Exoelectrogenic Bacteria in Self-Aggregated Hydrogel of Microbially Reduced Graphene Oxide.</title>
        <authorList>
            <person name="Yoshida N."/>
            <person name="Goto Y."/>
            <person name="Miyata Y."/>
        </authorList>
    </citation>
    <scope>NUCLEOTIDE SEQUENCE [LARGE SCALE GENOMIC DNA]</scope>
    <source>
        <strain evidence="7 8">NIT-T3</strain>
    </source>
</reference>
<evidence type="ECO:0000256" key="6">
    <source>
        <dbReference type="NCBIfam" id="TIGR00152"/>
    </source>
</evidence>
<keyword evidence="4 5" id="KW-0173">Coenzyme A biosynthesis</keyword>
<evidence type="ECO:0000313" key="7">
    <source>
        <dbReference type="EMBL" id="BCR06128.1"/>
    </source>
</evidence>
<protein>
    <recommendedName>
        <fullName evidence="5 6">Dephospho-CoA kinase</fullName>
        <ecNumber evidence="5 6">2.7.1.24</ecNumber>
    </recommendedName>
    <alternativeName>
        <fullName evidence="5">Dephosphocoenzyme A kinase</fullName>
    </alternativeName>
</protein>
<dbReference type="InterPro" id="IPR027417">
    <property type="entry name" value="P-loop_NTPase"/>
</dbReference>
<keyword evidence="2 5" id="KW-0547">Nucleotide-binding</keyword>
<accession>A0ABM8HUZ6</accession>
<dbReference type="PANTHER" id="PTHR10695:SF46">
    <property type="entry name" value="BIFUNCTIONAL COENZYME A SYNTHASE-RELATED"/>
    <property type="match status" value="1"/>
</dbReference>
<comment type="function">
    <text evidence="5">Catalyzes the phosphorylation of the 3'-hydroxyl group of dephosphocoenzyme A to form coenzyme A.</text>
</comment>
<evidence type="ECO:0000256" key="1">
    <source>
        <dbReference type="ARBA" id="ARBA00009018"/>
    </source>
</evidence>
<keyword evidence="5" id="KW-0963">Cytoplasm</keyword>
<dbReference type="EC" id="2.7.1.24" evidence="5 6"/>
<organism evidence="7 8">
    <name type="scientific">Desulfuromonas versatilis</name>
    <dbReference type="NCBI Taxonomy" id="2802975"/>
    <lineage>
        <taxon>Bacteria</taxon>
        <taxon>Pseudomonadati</taxon>
        <taxon>Thermodesulfobacteriota</taxon>
        <taxon>Desulfuromonadia</taxon>
        <taxon>Desulfuromonadales</taxon>
        <taxon>Desulfuromonadaceae</taxon>
        <taxon>Desulfuromonas</taxon>
    </lineage>
</organism>
<comment type="similarity">
    <text evidence="1 5">Belongs to the CoaE family.</text>
</comment>
<dbReference type="RefSeq" id="WP_221252579.1">
    <property type="nucleotide sequence ID" value="NZ_AP024355.1"/>
</dbReference>
<dbReference type="Gene3D" id="3.40.50.300">
    <property type="entry name" value="P-loop containing nucleotide triphosphate hydrolases"/>
    <property type="match status" value="1"/>
</dbReference>
<evidence type="ECO:0000256" key="3">
    <source>
        <dbReference type="ARBA" id="ARBA00022840"/>
    </source>
</evidence>
<dbReference type="HAMAP" id="MF_00376">
    <property type="entry name" value="Dephospho_CoA_kinase"/>
    <property type="match status" value="1"/>
</dbReference>
<feature type="binding site" evidence="5">
    <location>
        <begin position="10"/>
        <end position="15"/>
    </location>
    <ligand>
        <name>ATP</name>
        <dbReference type="ChEBI" id="CHEBI:30616"/>
    </ligand>
</feature>
<dbReference type="SUPFAM" id="SSF52540">
    <property type="entry name" value="P-loop containing nucleoside triphosphate hydrolases"/>
    <property type="match status" value="1"/>
</dbReference>
<proteinExistence type="inferred from homology"/>
<comment type="catalytic activity">
    <reaction evidence="5">
        <text>3'-dephospho-CoA + ATP = ADP + CoA + H(+)</text>
        <dbReference type="Rhea" id="RHEA:18245"/>
        <dbReference type="ChEBI" id="CHEBI:15378"/>
        <dbReference type="ChEBI" id="CHEBI:30616"/>
        <dbReference type="ChEBI" id="CHEBI:57287"/>
        <dbReference type="ChEBI" id="CHEBI:57328"/>
        <dbReference type="ChEBI" id="CHEBI:456216"/>
        <dbReference type="EC" id="2.7.1.24"/>
    </reaction>
</comment>
<evidence type="ECO:0000256" key="4">
    <source>
        <dbReference type="ARBA" id="ARBA00022993"/>
    </source>
</evidence>
<gene>
    <name evidence="5 7" type="primary">coaE</name>
    <name evidence="7" type="ORF">DESUT3_31970</name>
</gene>
<dbReference type="Pfam" id="PF01121">
    <property type="entry name" value="CoaE"/>
    <property type="match status" value="1"/>
</dbReference>
<dbReference type="EMBL" id="AP024355">
    <property type="protein sequence ID" value="BCR06128.1"/>
    <property type="molecule type" value="Genomic_DNA"/>
</dbReference>
<dbReference type="CDD" id="cd02022">
    <property type="entry name" value="DPCK"/>
    <property type="match status" value="1"/>
</dbReference>
<dbReference type="NCBIfam" id="TIGR00152">
    <property type="entry name" value="dephospho-CoA kinase"/>
    <property type="match status" value="1"/>
</dbReference>
<evidence type="ECO:0000256" key="2">
    <source>
        <dbReference type="ARBA" id="ARBA00022741"/>
    </source>
</evidence>
<name>A0ABM8HUZ6_9BACT</name>
<evidence type="ECO:0000256" key="5">
    <source>
        <dbReference type="HAMAP-Rule" id="MF_00376"/>
    </source>
</evidence>
<keyword evidence="5 7" id="KW-0418">Kinase</keyword>
<evidence type="ECO:0000313" key="8">
    <source>
        <dbReference type="Proteomes" id="UP001319827"/>
    </source>
</evidence>
<dbReference type="Proteomes" id="UP001319827">
    <property type="component" value="Chromosome"/>
</dbReference>
<dbReference type="PROSITE" id="PS51219">
    <property type="entry name" value="DPCK"/>
    <property type="match status" value="1"/>
</dbReference>
<keyword evidence="5" id="KW-0808">Transferase</keyword>
<dbReference type="InterPro" id="IPR001977">
    <property type="entry name" value="Depp_CoAkinase"/>
</dbReference>
<sequence length="209" mass="22562">MILGVTGGIASGKSTVAQVFRELGAIVVSADELARQAVLPGTPALRQLVERFGPQVLCADGTLDRAALSRIVFADPRARQDLNRITHPAIAALAEKRLAELRRQNPLLVVYEAPLLFEAGAEGRVDAVLSVIIDERLQLNRLMARDRSGPEAAQARIAAQMPQSEKAARSDYLIDNSGSLEQLRQQVQALWSQLTGRGPAAGPADRENR</sequence>
<comment type="subcellular location">
    <subcellularLocation>
        <location evidence="5">Cytoplasm</location>
    </subcellularLocation>
</comment>
<dbReference type="PANTHER" id="PTHR10695">
    <property type="entry name" value="DEPHOSPHO-COA KINASE-RELATED"/>
    <property type="match status" value="1"/>
</dbReference>
<dbReference type="GO" id="GO:0016301">
    <property type="term" value="F:kinase activity"/>
    <property type="evidence" value="ECO:0007669"/>
    <property type="project" value="UniProtKB-KW"/>
</dbReference>
<comment type="pathway">
    <text evidence="5">Cofactor biosynthesis; coenzyme A biosynthesis; CoA from (R)-pantothenate: step 5/5.</text>
</comment>
<keyword evidence="3 5" id="KW-0067">ATP-binding</keyword>
<keyword evidence="8" id="KW-1185">Reference proteome</keyword>
<reference evidence="7 8" key="2">
    <citation type="journal article" date="2021" name="Int. J. Syst. Evol. Microbiol.">
        <title>Isolation and Polyphasic Characterization of Desulfuromonas versatilis sp. Nov., an Electrogenic Bacteria Capable of Versatile Metabolism Isolated from a Graphene Oxide-Reducing Enrichment Culture.</title>
        <authorList>
            <person name="Xie L."/>
            <person name="Yoshida N."/>
            <person name="Ishii S."/>
            <person name="Meng L."/>
        </authorList>
    </citation>
    <scope>NUCLEOTIDE SEQUENCE [LARGE SCALE GENOMIC DNA]</scope>
    <source>
        <strain evidence="7 8">NIT-T3</strain>
    </source>
</reference>